<comment type="caution">
    <text evidence="1">The sequence shown here is derived from an EMBL/GenBank/DDBJ whole genome shotgun (WGS) entry which is preliminary data.</text>
</comment>
<accession>A0A644YK12</accession>
<sequence>MLVDQREQRSPVKAVSFATSDDSVPAFATGYPYMSKITNISGEVTVMTTKSCRLYYALMPKNATAPTAADFKSGSLSGNLGSGSWNMVKNVTDTFLVNRQGTLKELTDYDLFLWLTDADGAKSSAVKRVSFKTLDGTPPTFVSGPTVTSIKDTSVGLTAVVDEAATIFWVAVKQGDEYPKPMNGQTTKPTLSSPEAKLQVSSGINGLKSGKVSATANKEALISITGLTSESAYDVYYVAQDKAGNYSDPVGKLTIHTLDINPPAITQEFTRTNDAAGTSPLADTNIRLVFSENVQDSGTNHQLLALYQKSRDTSTTQAERDAATEVLTGLLRDDIQLWSADVAPAERVKERTATSGSGADWTIDYRFVEITSEDGKTVVTFKSGQALKLKSGAKYYFKIQNIADTSTAKNIIKPNPLTLPTFTTVFAQIQFSSTDVSATVDGAHVDFDMSFRALPLSTGNAGDGVYWDLLFRMNIPAKFDLYEKVNTIASDGSVVEGAWKKHANSAEINSTDGTMYGASYTRYFRDGNTSSSTNAELLRDMTAVRYYGIRFTSIKNVDVRETWSGKVEMQVQAVAGSDKSALHNLAVGGMQDEDLTQALKDGLVKVGSPSDYTMKHIFSDTMIPEFVTGYPKIDALDVSGSIGVQLTRTTGKIFYVIAPVSTITTTLSEELGGSKSLTSANWDQLPKSTTIDTNLLVFSSVPTSGNIMTPPYNDTSIIKGSVSYFGSNVNIPLRGLSPETKYVAYFVLQGSASTIYSAKPYLFGFETSETSRPIIELTISNPNVSIKTDTTSDVSYLLAVNGSEPGNLSRPMADYVPLDKKEKFNTDYAGKGTGTGKVYTVLDAMSNSFFKDGNLAGSVFDEYASQTSKDDFAEFIRSQTTTSGDVTMSGEATGIRNKTVNCSAGMVGTTWYTFLTVGKSTAGSGDAFRAIRPVFNTDATPPMVTACLSDIQLNQAGTAYKGTLTLVFNEDLYWVVKDTGTSNQTVTPLEATVSSSSSGFYSAGLAFQRSSAFSLVAGTPGQKISSVTFNFTNAQHGAYIHAAVELGDKGGNVHSVPLTVSLDTSGAAPRFVVAGDWDMTT</sequence>
<name>A0A644YK12_9ZZZZ</name>
<organism evidence="1">
    <name type="scientific">bioreactor metagenome</name>
    <dbReference type="NCBI Taxonomy" id="1076179"/>
    <lineage>
        <taxon>unclassified sequences</taxon>
        <taxon>metagenomes</taxon>
        <taxon>ecological metagenomes</taxon>
    </lineage>
</organism>
<dbReference type="EMBL" id="VSSQ01004841">
    <property type="protein sequence ID" value="MPM26843.1"/>
    <property type="molecule type" value="Genomic_DNA"/>
</dbReference>
<gene>
    <name evidence="1" type="ORF">SDC9_73348</name>
</gene>
<reference evidence="1" key="1">
    <citation type="submission" date="2019-08" db="EMBL/GenBank/DDBJ databases">
        <authorList>
            <person name="Kucharzyk K."/>
            <person name="Murdoch R.W."/>
            <person name="Higgins S."/>
            <person name="Loffler F."/>
        </authorList>
    </citation>
    <scope>NUCLEOTIDE SEQUENCE</scope>
</reference>
<protein>
    <submittedName>
        <fullName evidence="1">Uncharacterized protein</fullName>
    </submittedName>
</protein>
<dbReference type="AlphaFoldDB" id="A0A644YK12"/>
<evidence type="ECO:0000313" key="1">
    <source>
        <dbReference type="EMBL" id="MPM26843.1"/>
    </source>
</evidence>
<proteinExistence type="predicted"/>